<dbReference type="AlphaFoldDB" id="A0A8J9U621"/>
<dbReference type="Gene3D" id="3.40.50.1820">
    <property type="entry name" value="alpha/beta hydrolase"/>
    <property type="match status" value="1"/>
</dbReference>
<evidence type="ECO:0000313" key="7">
    <source>
        <dbReference type="Proteomes" id="UP000838878"/>
    </source>
</evidence>
<dbReference type="GO" id="GO:0005615">
    <property type="term" value="C:extracellular space"/>
    <property type="evidence" value="ECO:0007669"/>
    <property type="project" value="TreeGrafter"/>
</dbReference>
<dbReference type="PANTHER" id="PTHR11610">
    <property type="entry name" value="LIPASE"/>
    <property type="match status" value="1"/>
</dbReference>
<evidence type="ECO:0000256" key="3">
    <source>
        <dbReference type="ARBA" id="ARBA00022525"/>
    </source>
</evidence>
<accession>A0A8J9U621</accession>
<comment type="similarity">
    <text evidence="2 4">Belongs to the AB hydrolase superfamily. Lipase family.</text>
</comment>
<organism evidence="6 7">
    <name type="scientific">Brenthis ino</name>
    <name type="common">lesser marbled fritillary</name>
    <dbReference type="NCBI Taxonomy" id="405034"/>
    <lineage>
        <taxon>Eukaryota</taxon>
        <taxon>Metazoa</taxon>
        <taxon>Ecdysozoa</taxon>
        <taxon>Arthropoda</taxon>
        <taxon>Hexapoda</taxon>
        <taxon>Insecta</taxon>
        <taxon>Pterygota</taxon>
        <taxon>Neoptera</taxon>
        <taxon>Endopterygota</taxon>
        <taxon>Lepidoptera</taxon>
        <taxon>Glossata</taxon>
        <taxon>Ditrysia</taxon>
        <taxon>Papilionoidea</taxon>
        <taxon>Nymphalidae</taxon>
        <taxon>Heliconiinae</taxon>
        <taxon>Argynnini</taxon>
        <taxon>Brenthis</taxon>
    </lineage>
</organism>
<dbReference type="InterPro" id="IPR000734">
    <property type="entry name" value="TAG_lipase"/>
</dbReference>
<dbReference type="GO" id="GO:0017171">
    <property type="term" value="F:serine hydrolase activity"/>
    <property type="evidence" value="ECO:0007669"/>
    <property type="project" value="TreeGrafter"/>
</dbReference>
<gene>
    <name evidence="6" type="ORF">BINO364_LOCUS1567</name>
</gene>
<evidence type="ECO:0000256" key="1">
    <source>
        <dbReference type="ARBA" id="ARBA00004613"/>
    </source>
</evidence>
<dbReference type="PRINTS" id="PR00821">
    <property type="entry name" value="TAGLIPASE"/>
</dbReference>
<keyword evidence="7" id="KW-1185">Reference proteome</keyword>
<reference evidence="6" key="1">
    <citation type="submission" date="2021-12" db="EMBL/GenBank/DDBJ databases">
        <authorList>
            <person name="Martin H S."/>
        </authorList>
    </citation>
    <scope>NUCLEOTIDE SEQUENCE</scope>
</reference>
<dbReference type="SUPFAM" id="SSF53474">
    <property type="entry name" value="alpha/beta-Hydrolases"/>
    <property type="match status" value="1"/>
</dbReference>
<dbReference type="Pfam" id="PF00151">
    <property type="entry name" value="Lipase"/>
    <property type="match status" value="1"/>
</dbReference>
<dbReference type="EMBL" id="OV170221">
    <property type="protein sequence ID" value="CAH0714528.1"/>
    <property type="molecule type" value="Genomic_DNA"/>
</dbReference>
<protein>
    <recommendedName>
        <fullName evidence="5">Lipase domain-containing protein</fullName>
    </recommendedName>
</protein>
<sequence>MVICLRNNTRIPIELDLTNTTALEETLLATRNTTVIIHGHQGSAVSSLNPTVKDALLAVEDVNVIVVDWSVYASLSYSNAVGAVASVGSYLADTISELVEAGVVSLDKLHLVGFDLGAHVAGFTGRNLEGKVARITGLNPSGRQWGSNTLRLRLSDALYVEILHTDGNGILGNGVGDPIGTVDIYVNGGNNQPGCFLNHHCSHNRAWEVFAATVETNHLIANQCGNNLQIALNTCRGRTIPVGNNELSKLGSGLYRVNTRRTYPY</sequence>
<feature type="non-terminal residue" evidence="6">
    <location>
        <position position="265"/>
    </location>
</feature>
<dbReference type="OrthoDB" id="199913at2759"/>
<evidence type="ECO:0000256" key="2">
    <source>
        <dbReference type="ARBA" id="ARBA00010701"/>
    </source>
</evidence>
<dbReference type="InterPro" id="IPR013818">
    <property type="entry name" value="Lipase"/>
</dbReference>
<dbReference type="PANTHER" id="PTHR11610:SF150">
    <property type="entry name" value="FI01825P-RELATED"/>
    <property type="match status" value="1"/>
</dbReference>
<evidence type="ECO:0000313" key="6">
    <source>
        <dbReference type="EMBL" id="CAH0714528.1"/>
    </source>
</evidence>
<name>A0A8J9U621_9NEOP</name>
<dbReference type="Proteomes" id="UP000838878">
    <property type="component" value="Chromosome 1"/>
</dbReference>
<feature type="domain" description="Lipase" evidence="5">
    <location>
        <begin position="29"/>
        <end position="219"/>
    </location>
</feature>
<dbReference type="GO" id="GO:0016298">
    <property type="term" value="F:lipase activity"/>
    <property type="evidence" value="ECO:0007669"/>
    <property type="project" value="InterPro"/>
</dbReference>
<comment type="subcellular location">
    <subcellularLocation>
        <location evidence="1">Secreted</location>
    </subcellularLocation>
</comment>
<evidence type="ECO:0000256" key="4">
    <source>
        <dbReference type="RuleBase" id="RU004262"/>
    </source>
</evidence>
<keyword evidence="3" id="KW-0964">Secreted</keyword>
<proteinExistence type="inferred from homology"/>
<evidence type="ECO:0000259" key="5">
    <source>
        <dbReference type="Pfam" id="PF00151"/>
    </source>
</evidence>
<dbReference type="GO" id="GO:0016042">
    <property type="term" value="P:lipid catabolic process"/>
    <property type="evidence" value="ECO:0007669"/>
    <property type="project" value="TreeGrafter"/>
</dbReference>
<dbReference type="InterPro" id="IPR029058">
    <property type="entry name" value="AB_hydrolase_fold"/>
</dbReference>